<evidence type="ECO:0008006" key="4">
    <source>
        <dbReference type="Google" id="ProtNLM"/>
    </source>
</evidence>
<dbReference type="RefSeq" id="WP_146201671.1">
    <property type="nucleotide sequence ID" value="NZ_QGDO01000002.1"/>
</dbReference>
<dbReference type="EMBL" id="QGDO01000002">
    <property type="protein sequence ID" value="PWJ43144.1"/>
    <property type="molecule type" value="Genomic_DNA"/>
</dbReference>
<keyword evidence="1" id="KW-0732">Signal</keyword>
<gene>
    <name evidence="2" type="ORF">BC781_102693</name>
</gene>
<feature type="chain" id="PRO_5016421895" description="Secreted protein (Por secretion system target)" evidence="1">
    <location>
        <begin position="21"/>
        <end position="224"/>
    </location>
</feature>
<dbReference type="AlphaFoldDB" id="A0A315ZEJ5"/>
<dbReference type="PROSITE" id="PS51257">
    <property type="entry name" value="PROKAR_LIPOPROTEIN"/>
    <property type="match status" value="1"/>
</dbReference>
<sequence length="224" mass="24503">MNKQLSIALSLIMAMLSLVSCDDSNEAVNTQGVLTLNVESLSLENAYEIHTTIGGTDYVIEENENIFLSAGFYEMTKFEIYENGALSYFLVGQVGFEIKSGEITVVEVPVIPVQDGDSGIGVPEFEVEVDPYHAIRNGMTSVVIEANSSTGVTPIRELIDDGFPTLRFSNNEGSPVLFTYYKYGNASETNTVIVGDLQQHFIVVPSTGTYIVEYLGKKKTLTVQ</sequence>
<name>A0A315ZEJ5_SEDFL</name>
<organism evidence="2 3">
    <name type="scientific">Sediminitomix flava</name>
    <dbReference type="NCBI Taxonomy" id="379075"/>
    <lineage>
        <taxon>Bacteria</taxon>
        <taxon>Pseudomonadati</taxon>
        <taxon>Bacteroidota</taxon>
        <taxon>Cytophagia</taxon>
        <taxon>Cytophagales</taxon>
        <taxon>Flammeovirgaceae</taxon>
        <taxon>Sediminitomix</taxon>
    </lineage>
</organism>
<evidence type="ECO:0000256" key="1">
    <source>
        <dbReference type="SAM" id="SignalP"/>
    </source>
</evidence>
<feature type="signal peptide" evidence="1">
    <location>
        <begin position="1"/>
        <end position="20"/>
    </location>
</feature>
<evidence type="ECO:0000313" key="3">
    <source>
        <dbReference type="Proteomes" id="UP000245535"/>
    </source>
</evidence>
<keyword evidence="3" id="KW-1185">Reference proteome</keyword>
<comment type="caution">
    <text evidence="2">The sequence shown here is derived from an EMBL/GenBank/DDBJ whole genome shotgun (WGS) entry which is preliminary data.</text>
</comment>
<accession>A0A315ZEJ5</accession>
<evidence type="ECO:0000313" key="2">
    <source>
        <dbReference type="EMBL" id="PWJ43144.1"/>
    </source>
</evidence>
<protein>
    <recommendedName>
        <fullName evidence="4">Secreted protein (Por secretion system target)</fullName>
    </recommendedName>
</protein>
<dbReference type="Proteomes" id="UP000245535">
    <property type="component" value="Unassembled WGS sequence"/>
</dbReference>
<proteinExistence type="predicted"/>
<reference evidence="2 3" key="1">
    <citation type="submission" date="2018-03" db="EMBL/GenBank/DDBJ databases">
        <title>Genomic Encyclopedia of Archaeal and Bacterial Type Strains, Phase II (KMG-II): from individual species to whole genera.</title>
        <authorList>
            <person name="Goeker M."/>
        </authorList>
    </citation>
    <scope>NUCLEOTIDE SEQUENCE [LARGE SCALE GENOMIC DNA]</scope>
    <source>
        <strain evidence="2 3">DSM 28229</strain>
    </source>
</reference>